<evidence type="ECO:0000313" key="2">
    <source>
        <dbReference type="EMBL" id="CEM19889.1"/>
    </source>
</evidence>
<dbReference type="VEuPathDB" id="CryptoDB:Cvel_3863"/>
<name>A0A0G4FX13_9ALVE</name>
<feature type="compositionally biased region" description="Basic and acidic residues" evidence="1">
    <location>
        <begin position="159"/>
        <end position="169"/>
    </location>
</feature>
<feature type="region of interest" description="Disordered" evidence="1">
    <location>
        <begin position="159"/>
        <end position="191"/>
    </location>
</feature>
<feature type="region of interest" description="Disordered" evidence="1">
    <location>
        <begin position="35"/>
        <end position="72"/>
    </location>
</feature>
<dbReference type="AlphaFoldDB" id="A0A0G4FX13"/>
<protein>
    <submittedName>
        <fullName evidence="2">Uncharacterized protein</fullName>
    </submittedName>
</protein>
<evidence type="ECO:0000256" key="1">
    <source>
        <dbReference type="SAM" id="MobiDB-lite"/>
    </source>
</evidence>
<accession>A0A0G4FX13</accession>
<organism evidence="2">
    <name type="scientific">Chromera velia CCMP2878</name>
    <dbReference type="NCBI Taxonomy" id="1169474"/>
    <lineage>
        <taxon>Eukaryota</taxon>
        <taxon>Sar</taxon>
        <taxon>Alveolata</taxon>
        <taxon>Colpodellida</taxon>
        <taxon>Chromeraceae</taxon>
        <taxon>Chromera</taxon>
    </lineage>
</organism>
<sequence length="413" mass="46676">MELRKELPGVSHRRFCFELNTQHTVHNARIPVASRTESSFYRGHPPKSQTLKTQQTTKKKENENKNASVRGRLCFESPSPPAGPPLMHTEFLKQKTQPFAPPTDPSPLCSSLKPCPSLPTSKFRLQQSRNDEALWHLTTVWNTNESSWEWPKKLRKYGEAQQDRGRKEGEGEDEEGGEKGEGEGAQSPPVFNSALAEPKKKTEHPDGHKLFEGGTRLSGYESLFRHTVRPTCARTLDWSLGLRDWDKWGGLGGSISTLGKERSPIRGRREWNNTYQKSLGGFDKSRRQFTRGATGESSYAAATLSPVLSAPDLLVNQTPLVPSHIRDLPYMQPKPEEEEIERLRATGRTEAVAAAVFKKELGLEGDTTSQWTHLHTQARGRGWNRHDMRWYASLRSPPKKKAASPQRPWNPLF</sequence>
<dbReference type="EMBL" id="CDMZ01000706">
    <property type="protein sequence ID" value="CEM19889.1"/>
    <property type="molecule type" value="Genomic_DNA"/>
</dbReference>
<feature type="region of interest" description="Disordered" evidence="1">
    <location>
        <begin position="394"/>
        <end position="413"/>
    </location>
</feature>
<gene>
    <name evidence="2" type="ORF">Cvel_3863</name>
</gene>
<proteinExistence type="predicted"/>
<reference evidence="2" key="1">
    <citation type="submission" date="2014-11" db="EMBL/GenBank/DDBJ databases">
        <authorList>
            <person name="Otto D Thomas"/>
            <person name="Naeem Raeece"/>
        </authorList>
    </citation>
    <scope>NUCLEOTIDE SEQUENCE</scope>
</reference>